<reference evidence="1 2" key="1">
    <citation type="submission" date="2018-03" db="EMBL/GenBank/DDBJ databases">
        <title>Genomic Encyclopedia of Type Strains, Phase III (KMG-III): the genomes of soil and plant-associated and newly described type strains.</title>
        <authorList>
            <person name="Whitman W."/>
        </authorList>
    </citation>
    <scope>NUCLEOTIDE SEQUENCE [LARGE SCALE GENOMIC DNA]</scope>
    <source>
        <strain evidence="1 2">CGMCC 1.12700</strain>
    </source>
</reference>
<organism evidence="1 2">
    <name type="scientific">Taibaiella chishuiensis</name>
    <dbReference type="NCBI Taxonomy" id="1434707"/>
    <lineage>
        <taxon>Bacteria</taxon>
        <taxon>Pseudomonadati</taxon>
        <taxon>Bacteroidota</taxon>
        <taxon>Chitinophagia</taxon>
        <taxon>Chitinophagales</taxon>
        <taxon>Chitinophagaceae</taxon>
        <taxon>Taibaiella</taxon>
    </lineage>
</organism>
<sequence length="172" mass="20285">MLHKNELLDYITRWSAPYSPIFPLELEEKDLEMKTLAQRMTPDDFKVFIDTMNELTIDSDEHFNFMAFAFYYIQTNADTLYTELTSLLKENGPQNIIDLISFTKKPEGYTDLVQRVHYNRLDRETKFSFIDAFDILKSIGAIPFLNDLKQQETDDELLQEIDLVIGNLNRQR</sequence>
<protein>
    <submittedName>
        <fullName evidence="1">Uncharacterized protein</fullName>
    </submittedName>
</protein>
<gene>
    <name evidence="1" type="ORF">B0I18_10285</name>
</gene>
<dbReference type="Proteomes" id="UP000240572">
    <property type="component" value="Unassembled WGS sequence"/>
</dbReference>
<evidence type="ECO:0000313" key="2">
    <source>
        <dbReference type="Proteomes" id="UP000240572"/>
    </source>
</evidence>
<dbReference type="RefSeq" id="WP_106522142.1">
    <property type="nucleotide sequence ID" value="NZ_PYGD01000002.1"/>
</dbReference>
<proteinExistence type="predicted"/>
<accession>A0A2P8D7A2</accession>
<name>A0A2P8D7A2_9BACT</name>
<keyword evidence="2" id="KW-1185">Reference proteome</keyword>
<comment type="caution">
    <text evidence="1">The sequence shown here is derived from an EMBL/GenBank/DDBJ whole genome shotgun (WGS) entry which is preliminary data.</text>
</comment>
<dbReference type="AlphaFoldDB" id="A0A2P8D7A2"/>
<dbReference type="EMBL" id="PYGD01000002">
    <property type="protein sequence ID" value="PSK93116.1"/>
    <property type="molecule type" value="Genomic_DNA"/>
</dbReference>
<evidence type="ECO:0000313" key="1">
    <source>
        <dbReference type="EMBL" id="PSK93116.1"/>
    </source>
</evidence>